<evidence type="ECO:0000313" key="5">
    <source>
        <dbReference type="Proteomes" id="UP000240542"/>
    </source>
</evidence>
<dbReference type="GO" id="GO:0000976">
    <property type="term" value="F:transcription cis-regulatory region binding"/>
    <property type="evidence" value="ECO:0007669"/>
    <property type="project" value="TreeGrafter"/>
</dbReference>
<dbReference type="SUPFAM" id="SSF46689">
    <property type="entry name" value="Homeodomain-like"/>
    <property type="match status" value="1"/>
</dbReference>
<accession>A0A2P8DLB4</accession>
<reference evidence="4 5" key="1">
    <citation type="submission" date="2018-03" db="EMBL/GenBank/DDBJ databases">
        <title>Genomic Encyclopedia of Archaeal and Bacterial Type Strains, Phase II (KMG-II): from individual species to whole genera.</title>
        <authorList>
            <person name="Goeker M."/>
        </authorList>
    </citation>
    <scope>NUCLEOTIDE SEQUENCE [LARGE SCALE GENOMIC DNA]</scope>
    <source>
        <strain evidence="4 5">DSM 45312</strain>
    </source>
</reference>
<dbReference type="Gene3D" id="1.10.357.10">
    <property type="entry name" value="Tetracycline Repressor, domain 2"/>
    <property type="match status" value="1"/>
</dbReference>
<dbReference type="InterPro" id="IPR009057">
    <property type="entry name" value="Homeodomain-like_sf"/>
</dbReference>
<dbReference type="SUPFAM" id="SSF48498">
    <property type="entry name" value="Tetracyclin repressor-like, C-terminal domain"/>
    <property type="match status" value="1"/>
</dbReference>
<name>A0A2P8DLB4_9ACTN</name>
<dbReference type="InterPro" id="IPR001647">
    <property type="entry name" value="HTH_TetR"/>
</dbReference>
<protein>
    <submittedName>
        <fullName evidence="4">TetR family transcriptional regulator</fullName>
    </submittedName>
</protein>
<dbReference type="PANTHER" id="PTHR30055:SF235">
    <property type="entry name" value="TRANSCRIPTIONAL REGULATORY PROTEIN"/>
    <property type="match status" value="1"/>
</dbReference>
<proteinExistence type="predicted"/>
<evidence type="ECO:0000256" key="2">
    <source>
        <dbReference type="PROSITE-ProRule" id="PRU00335"/>
    </source>
</evidence>
<evidence type="ECO:0000256" key="1">
    <source>
        <dbReference type="ARBA" id="ARBA00023125"/>
    </source>
</evidence>
<sequence>MPNSTDGRDTARLRILDAVFRLVERNGVAEASLRKVAAESGINIGSVRHYFGSHEALMAAAATEIGARMDRRADPASMRPVRPGDTAGRRALLQQVADSVLPAEPEGGTELLVLGEFVAAARIRPEFRPLAERMGRDLRALVRDALRLAGVPDTEVQTEHFVGLLIGLSFELVYPHGSTGSPAPRDVVRHHIAALVPG</sequence>
<dbReference type="GO" id="GO:0003700">
    <property type="term" value="F:DNA-binding transcription factor activity"/>
    <property type="evidence" value="ECO:0007669"/>
    <property type="project" value="TreeGrafter"/>
</dbReference>
<dbReference type="AlphaFoldDB" id="A0A2P8DLB4"/>
<dbReference type="PANTHER" id="PTHR30055">
    <property type="entry name" value="HTH-TYPE TRANSCRIPTIONAL REGULATOR RUTR"/>
    <property type="match status" value="1"/>
</dbReference>
<keyword evidence="1 2" id="KW-0238">DNA-binding</keyword>
<dbReference type="OrthoDB" id="9816296at2"/>
<keyword evidence="5" id="KW-1185">Reference proteome</keyword>
<dbReference type="PROSITE" id="PS50977">
    <property type="entry name" value="HTH_TETR_2"/>
    <property type="match status" value="1"/>
</dbReference>
<dbReference type="InterPro" id="IPR050109">
    <property type="entry name" value="HTH-type_TetR-like_transc_reg"/>
</dbReference>
<comment type="caution">
    <text evidence="4">The sequence shown here is derived from an EMBL/GenBank/DDBJ whole genome shotgun (WGS) entry which is preliminary data.</text>
</comment>
<gene>
    <name evidence="4" type="ORF">CLV63_10665</name>
</gene>
<dbReference type="RefSeq" id="WP_106582764.1">
    <property type="nucleotide sequence ID" value="NZ_PYGA01000006.1"/>
</dbReference>
<feature type="domain" description="HTH tetR-type" evidence="3">
    <location>
        <begin position="9"/>
        <end position="69"/>
    </location>
</feature>
<feature type="DNA-binding region" description="H-T-H motif" evidence="2">
    <location>
        <begin position="32"/>
        <end position="51"/>
    </location>
</feature>
<dbReference type="InterPro" id="IPR036271">
    <property type="entry name" value="Tet_transcr_reg_TetR-rel_C_sf"/>
</dbReference>
<dbReference type="Proteomes" id="UP000240542">
    <property type="component" value="Unassembled WGS sequence"/>
</dbReference>
<evidence type="ECO:0000259" key="3">
    <source>
        <dbReference type="PROSITE" id="PS50977"/>
    </source>
</evidence>
<evidence type="ECO:0000313" key="4">
    <source>
        <dbReference type="EMBL" id="PSK98017.1"/>
    </source>
</evidence>
<dbReference type="InterPro" id="IPR041583">
    <property type="entry name" value="TetR_C_31"/>
</dbReference>
<dbReference type="Pfam" id="PF00440">
    <property type="entry name" value="TetR_N"/>
    <property type="match status" value="1"/>
</dbReference>
<organism evidence="4 5">
    <name type="scientific">Murinocardiopsis flavida</name>
    <dbReference type="NCBI Taxonomy" id="645275"/>
    <lineage>
        <taxon>Bacteria</taxon>
        <taxon>Bacillati</taxon>
        <taxon>Actinomycetota</taxon>
        <taxon>Actinomycetes</taxon>
        <taxon>Streptosporangiales</taxon>
        <taxon>Nocardiopsidaceae</taxon>
        <taxon>Murinocardiopsis</taxon>
    </lineage>
</organism>
<dbReference type="EMBL" id="PYGA01000006">
    <property type="protein sequence ID" value="PSK98017.1"/>
    <property type="molecule type" value="Genomic_DNA"/>
</dbReference>
<dbReference type="Pfam" id="PF17940">
    <property type="entry name" value="TetR_C_31"/>
    <property type="match status" value="1"/>
</dbReference>